<reference evidence="1" key="1">
    <citation type="submission" date="2023-07" db="EMBL/GenBank/DDBJ databases">
        <authorList>
            <consortium name="AG Swart"/>
            <person name="Singh M."/>
            <person name="Singh A."/>
            <person name="Seah K."/>
            <person name="Emmerich C."/>
        </authorList>
    </citation>
    <scope>NUCLEOTIDE SEQUENCE</scope>
    <source>
        <strain evidence="1">DP1</strain>
    </source>
</reference>
<accession>A0AAD1XXK6</accession>
<proteinExistence type="predicted"/>
<name>A0AAD1XXK6_EUPCR</name>
<protein>
    <submittedName>
        <fullName evidence="1">Uncharacterized protein</fullName>
    </submittedName>
</protein>
<dbReference type="Proteomes" id="UP001295684">
    <property type="component" value="Unassembled WGS sequence"/>
</dbReference>
<comment type="caution">
    <text evidence="1">The sequence shown here is derived from an EMBL/GenBank/DDBJ whole genome shotgun (WGS) entry which is preliminary data.</text>
</comment>
<dbReference type="EMBL" id="CAMPGE010022934">
    <property type="protein sequence ID" value="CAI2380925.1"/>
    <property type="molecule type" value="Genomic_DNA"/>
</dbReference>
<evidence type="ECO:0000313" key="2">
    <source>
        <dbReference type="Proteomes" id="UP001295684"/>
    </source>
</evidence>
<dbReference type="AlphaFoldDB" id="A0AAD1XXK6"/>
<evidence type="ECO:0000313" key="1">
    <source>
        <dbReference type="EMBL" id="CAI2380925.1"/>
    </source>
</evidence>
<keyword evidence="2" id="KW-1185">Reference proteome</keyword>
<gene>
    <name evidence="1" type="ORF">ECRASSUSDP1_LOCUS22368</name>
</gene>
<sequence>MLINMVSGAFFFNDYMPIQEASILSKISYSEVHANTDLRPLNKTRTGLLKKYRKIATVKDLAKDNSRVNKLLKKVA</sequence>
<organism evidence="1 2">
    <name type="scientific">Euplotes crassus</name>
    <dbReference type="NCBI Taxonomy" id="5936"/>
    <lineage>
        <taxon>Eukaryota</taxon>
        <taxon>Sar</taxon>
        <taxon>Alveolata</taxon>
        <taxon>Ciliophora</taxon>
        <taxon>Intramacronucleata</taxon>
        <taxon>Spirotrichea</taxon>
        <taxon>Hypotrichia</taxon>
        <taxon>Euplotida</taxon>
        <taxon>Euplotidae</taxon>
        <taxon>Moneuplotes</taxon>
    </lineage>
</organism>